<feature type="domain" description="IgGFc-binding protein N-terminal" evidence="1">
    <location>
        <begin position="3"/>
        <end position="171"/>
    </location>
</feature>
<gene>
    <name evidence="2" type="ORF">S01H4_50009</name>
</gene>
<sequence>AADHLGGTHIVSNKPIAVSIKDDSVWAEPKGCKDMIGDQTVPLRRADNRSIVGYEYIVMRGKINLTNDPLNDGDPSGERVFIMATQPNTEVFIDGVSYANLANPGQQVDFELLYNSTHIEGDKPIMVLHVSGFGCEFGGAVLPTIDGCTGSLEVSFTRSTDESFYLNIMTTDPAKNAFTMHYEDGSTFDIPGSWFEPVGATGFVCLKDANKLFVNATGGGVPQDQVVKITNSASVFHLGLIEGGSTTGCKYGYFSDYAESRGSVVVVETGSQS</sequence>
<name>X1CA95_9ZZZZ</name>
<feature type="non-terminal residue" evidence="2">
    <location>
        <position position="273"/>
    </location>
</feature>
<dbReference type="EMBL" id="BART01028347">
    <property type="protein sequence ID" value="GAG90172.1"/>
    <property type="molecule type" value="Genomic_DNA"/>
</dbReference>
<organism evidence="2">
    <name type="scientific">marine sediment metagenome</name>
    <dbReference type="NCBI Taxonomy" id="412755"/>
    <lineage>
        <taxon>unclassified sequences</taxon>
        <taxon>metagenomes</taxon>
        <taxon>ecological metagenomes</taxon>
    </lineage>
</organism>
<feature type="non-terminal residue" evidence="2">
    <location>
        <position position="1"/>
    </location>
</feature>
<dbReference type="InterPro" id="IPR035234">
    <property type="entry name" value="IgGFc-bd_N"/>
</dbReference>
<comment type="caution">
    <text evidence="2">The sequence shown here is derived from an EMBL/GenBank/DDBJ whole genome shotgun (WGS) entry which is preliminary data.</text>
</comment>
<dbReference type="AlphaFoldDB" id="X1CA95"/>
<protein>
    <recommendedName>
        <fullName evidence="1">IgGFc-binding protein N-terminal domain-containing protein</fullName>
    </recommendedName>
</protein>
<evidence type="ECO:0000259" key="1">
    <source>
        <dbReference type="Pfam" id="PF17517"/>
    </source>
</evidence>
<proteinExistence type="predicted"/>
<dbReference type="Pfam" id="PF17517">
    <property type="entry name" value="IgGFc_binding"/>
    <property type="match status" value="1"/>
</dbReference>
<accession>X1CA95</accession>
<evidence type="ECO:0000313" key="2">
    <source>
        <dbReference type="EMBL" id="GAG90172.1"/>
    </source>
</evidence>
<reference evidence="2" key="1">
    <citation type="journal article" date="2014" name="Front. Microbiol.">
        <title>High frequency of phylogenetically diverse reductive dehalogenase-homologous genes in deep subseafloor sedimentary metagenomes.</title>
        <authorList>
            <person name="Kawai M."/>
            <person name="Futagami T."/>
            <person name="Toyoda A."/>
            <person name="Takaki Y."/>
            <person name="Nishi S."/>
            <person name="Hori S."/>
            <person name="Arai W."/>
            <person name="Tsubouchi T."/>
            <person name="Morono Y."/>
            <person name="Uchiyama I."/>
            <person name="Ito T."/>
            <person name="Fujiyama A."/>
            <person name="Inagaki F."/>
            <person name="Takami H."/>
        </authorList>
    </citation>
    <scope>NUCLEOTIDE SEQUENCE</scope>
    <source>
        <strain evidence="2">Expedition CK06-06</strain>
    </source>
</reference>